<sequence length="742" mass="80439">MTEPSSVPNAAPETSGDVPDTLGSIGPYRLMELLGKGGMGEVYRAEDTRLQRTVALKVMNERFSKSPNSRKRILEEARSMAAVYHDNVATLFEVGQRDGTPFLAMELLQGSTLEEALQQERRFTSEEVVAIADQVAQGLEAAHERGIIHRDIKPANLWLQSPTERVKILDFGLALAGSAVQGLAKGESVVGTPGYLSPEQARNDHVDERTDLYSLGVVMYELCAGKVPLLANNTPTQLVNILCKPPLPLSEQTRDGEPVQVPAALEQLIMRLLAKDPGGRYESATALRQRLSAIRSEMDAEKQSALAIQIDPVNSGVGAADSSGEAEQSAKPKPSRPRMAWVIALAACVLGIVVGLGWWALGTSQQATQSLASVPAIEAKPEAPAVLASELTQLKLTGNVIANPEVAVGEMARFRLQLSNQAESSETDPRVRFSEAKQIARITTYLQQEGMPKRKAPAFPRSFSPRQLPGPGETQSIEVQFLASNLAQERFDVLFELQSPAGAVVDSKRTQMDVVENLRTGDLLGFQTVRTLAGQGADTFVQRGSGENFGKKPYVEVHRSGKEQGYALKIAVLRFDLTQLDPPSGAGGDSAKSVLARIDRSALLLSVAPDSLASLFNVQVHGWPDDVLGADGMGPRKWQEASESDSLLKYEGAPWKDGFEQLVPLGEFDFDNAAQVLKDKPDAVRFVSKAMDEFLRTSSGVVTLVLSTKSWTNHPSRFHTQERSPELAPAMAVRWKTEPPAP</sequence>
<organism evidence="9 10">
    <name type="scientific">Rhodopirellula halodulae</name>
    <dbReference type="NCBI Taxonomy" id="2894198"/>
    <lineage>
        <taxon>Bacteria</taxon>
        <taxon>Pseudomonadati</taxon>
        <taxon>Planctomycetota</taxon>
        <taxon>Planctomycetia</taxon>
        <taxon>Pirellulales</taxon>
        <taxon>Pirellulaceae</taxon>
        <taxon>Rhodopirellula</taxon>
    </lineage>
</organism>
<reference evidence="9" key="1">
    <citation type="submission" date="2021-11" db="EMBL/GenBank/DDBJ databases">
        <title>Genome sequence.</title>
        <authorList>
            <person name="Sun Q."/>
        </authorList>
    </citation>
    <scope>NUCLEOTIDE SEQUENCE</scope>
    <source>
        <strain evidence="9">JC740</strain>
    </source>
</reference>
<evidence type="ECO:0000256" key="2">
    <source>
        <dbReference type="ARBA" id="ARBA00022741"/>
    </source>
</evidence>
<dbReference type="Gene3D" id="1.10.510.10">
    <property type="entry name" value="Transferase(Phosphotransferase) domain 1"/>
    <property type="match status" value="1"/>
</dbReference>
<dbReference type="Gene3D" id="3.30.200.20">
    <property type="entry name" value="Phosphorylase Kinase, domain 1"/>
    <property type="match status" value="1"/>
</dbReference>
<feature type="region of interest" description="Disordered" evidence="6">
    <location>
        <begin position="1"/>
        <end position="23"/>
    </location>
</feature>
<keyword evidence="7" id="KW-0472">Membrane</keyword>
<evidence type="ECO:0000256" key="3">
    <source>
        <dbReference type="ARBA" id="ARBA00022777"/>
    </source>
</evidence>
<dbReference type="PANTHER" id="PTHR43289:SF34">
    <property type="entry name" value="SERINE_THREONINE-PROTEIN KINASE YBDM-RELATED"/>
    <property type="match status" value="1"/>
</dbReference>
<dbReference type="SMART" id="SM00220">
    <property type="entry name" value="S_TKc"/>
    <property type="match status" value="1"/>
</dbReference>
<proteinExistence type="predicted"/>
<dbReference type="CDD" id="cd14014">
    <property type="entry name" value="STKc_PknB_like"/>
    <property type="match status" value="1"/>
</dbReference>
<dbReference type="InterPro" id="IPR000719">
    <property type="entry name" value="Prot_kinase_dom"/>
</dbReference>
<evidence type="ECO:0000256" key="4">
    <source>
        <dbReference type="ARBA" id="ARBA00022840"/>
    </source>
</evidence>
<accession>A0ABS8NKF5</accession>
<keyword evidence="4 5" id="KW-0067">ATP-binding</keyword>
<evidence type="ECO:0000256" key="1">
    <source>
        <dbReference type="ARBA" id="ARBA00022679"/>
    </source>
</evidence>
<evidence type="ECO:0000313" key="9">
    <source>
        <dbReference type="EMBL" id="MCC9644044.1"/>
    </source>
</evidence>
<protein>
    <submittedName>
        <fullName evidence="9">Protein kinase</fullName>
    </submittedName>
</protein>
<feature type="binding site" evidence="5">
    <location>
        <position position="57"/>
    </location>
    <ligand>
        <name>ATP</name>
        <dbReference type="ChEBI" id="CHEBI:30616"/>
    </ligand>
</feature>
<dbReference type="Pfam" id="PF00069">
    <property type="entry name" value="Pkinase"/>
    <property type="match status" value="1"/>
</dbReference>
<evidence type="ECO:0000256" key="5">
    <source>
        <dbReference type="PROSITE-ProRule" id="PRU10141"/>
    </source>
</evidence>
<evidence type="ECO:0000256" key="6">
    <source>
        <dbReference type="SAM" id="MobiDB-lite"/>
    </source>
</evidence>
<keyword evidence="10" id="KW-1185">Reference proteome</keyword>
<dbReference type="PROSITE" id="PS00107">
    <property type="entry name" value="PROTEIN_KINASE_ATP"/>
    <property type="match status" value="1"/>
</dbReference>
<feature type="transmembrane region" description="Helical" evidence="7">
    <location>
        <begin position="339"/>
        <end position="361"/>
    </location>
</feature>
<evidence type="ECO:0000259" key="8">
    <source>
        <dbReference type="PROSITE" id="PS50011"/>
    </source>
</evidence>
<comment type="caution">
    <text evidence="9">The sequence shown here is derived from an EMBL/GenBank/DDBJ whole genome shotgun (WGS) entry which is preliminary data.</text>
</comment>
<keyword evidence="1" id="KW-0808">Transferase</keyword>
<keyword evidence="7" id="KW-1133">Transmembrane helix</keyword>
<dbReference type="SUPFAM" id="SSF56112">
    <property type="entry name" value="Protein kinase-like (PK-like)"/>
    <property type="match status" value="1"/>
</dbReference>
<dbReference type="InterPro" id="IPR011009">
    <property type="entry name" value="Kinase-like_dom_sf"/>
</dbReference>
<evidence type="ECO:0000256" key="7">
    <source>
        <dbReference type="SAM" id="Phobius"/>
    </source>
</evidence>
<dbReference type="PROSITE" id="PS50011">
    <property type="entry name" value="PROTEIN_KINASE_DOM"/>
    <property type="match status" value="1"/>
</dbReference>
<feature type="domain" description="Protein kinase" evidence="8">
    <location>
        <begin position="28"/>
        <end position="294"/>
    </location>
</feature>
<dbReference type="PANTHER" id="PTHR43289">
    <property type="entry name" value="MITOGEN-ACTIVATED PROTEIN KINASE KINASE KINASE 20-RELATED"/>
    <property type="match status" value="1"/>
</dbReference>
<gene>
    <name evidence="9" type="ORF">LOC71_17310</name>
</gene>
<keyword evidence="7" id="KW-0812">Transmembrane</keyword>
<keyword evidence="3 9" id="KW-0418">Kinase</keyword>
<dbReference type="RefSeq" id="WP_230275110.1">
    <property type="nucleotide sequence ID" value="NZ_JAJKFW010000025.1"/>
</dbReference>
<dbReference type="GO" id="GO:0016301">
    <property type="term" value="F:kinase activity"/>
    <property type="evidence" value="ECO:0007669"/>
    <property type="project" value="UniProtKB-KW"/>
</dbReference>
<dbReference type="EMBL" id="JAJKFW010000025">
    <property type="protein sequence ID" value="MCC9644044.1"/>
    <property type="molecule type" value="Genomic_DNA"/>
</dbReference>
<keyword evidence="2 5" id="KW-0547">Nucleotide-binding</keyword>
<dbReference type="InterPro" id="IPR017441">
    <property type="entry name" value="Protein_kinase_ATP_BS"/>
</dbReference>
<dbReference type="Proteomes" id="UP001430306">
    <property type="component" value="Unassembled WGS sequence"/>
</dbReference>
<name>A0ABS8NKF5_9BACT</name>
<evidence type="ECO:0000313" key="10">
    <source>
        <dbReference type="Proteomes" id="UP001430306"/>
    </source>
</evidence>